<evidence type="ECO:0000256" key="10">
    <source>
        <dbReference type="ARBA" id="ARBA00023304"/>
    </source>
</evidence>
<dbReference type="STRING" id="1612308.SAMN05444581_105100"/>
<dbReference type="OrthoDB" id="9805628at2"/>
<dbReference type="GO" id="GO:0005829">
    <property type="term" value="C:cytosol"/>
    <property type="evidence" value="ECO:0007669"/>
    <property type="project" value="TreeGrafter"/>
</dbReference>
<organism evidence="14 15">
    <name type="scientific">Methylocapsa palsarum</name>
    <dbReference type="NCBI Taxonomy" id="1612308"/>
    <lineage>
        <taxon>Bacteria</taxon>
        <taxon>Pseudomonadati</taxon>
        <taxon>Pseudomonadota</taxon>
        <taxon>Alphaproteobacteria</taxon>
        <taxon>Hyphomicrobiales</taxon>
        <taxon>Beijerinckiaceae</taxon>
        <taxon>Methylocapsa</taxon>
    </lineage>
</organism>
<comment type="function">
    <text evidence="2">Acts on leucine, isoleucine and valine.</text>
</comment>
<dbReference type="InterPro" id="IPR036038">
    <property type="entry name" value="Aminotransferase-like"/>
</dbReference>
<dbReference type="GO" id="GO:0008652">
    <property type="term" value="P:amino acid biosynthetic process"/>
    <property type="evidence" value="ECO:0007669"/>
    <property type="project" value="UniProtKB-ARBA"/>
</dbReference>
<dbReference type="InterPro" id="IPR043131">
    <property type="entry name" value="BCAT-like_N"/>
</dbReference>
<dbReference type="NCBIfam" id="NF005209">
    <property type="entry name" value="PRK06680.1"/>
    <property type="match status" value="1"/>
</dbReference>
<evidence type="ECO:0000313" key="14">
    <source>
        <dbReference type="EMBL" id="SFK28375.1"/>
    </source>
</evidence>
<protein>
    <recommendedName>
        <fullName evidence="8">Probable branched-chain-amino-acid aminotransferase</fullName>
        <ecNumber evidence="7">2.6.1.42</ecNumber>
    </recommendedName>
</protein>
<sequence length="286" mass="31498">MSRIAYVNGRYVEGRHAMVHIDDRGYTFSDGVYEVCEVFRGALIDEQRHYDRLARSLRELRIDPPVGQGALEFILREVLSRNKVSNGFVYLQATRGVSPRDHAFPQTPVRASLIVTARSVDPKKGETAALKGISVVSTPDLRWKRVDIKTISLLPNVLARQAAKESGAYEAWLIDADGMVTEGAASNAWIVDRSGTIITREADQSILRGITRTALVEIIAAQGLRLEERKFSLTEAFGAREAFITGATTLVTPVVMIDGRPIGEGLPGPIAQKLRAVFHEHAARSH</sequence>
<dbReference type="InterPro" id="IPR050571">
    <property type="entry name" value="Class-IV_PLP-Dep_Aminotrnsfr"/>
</dbReference>
<comment type="pathway">
    <text evidence="5">Amino-acid biosynthesis; L-leucine biosynthesis; L-leucine from 3-methyl-2-oxobutanoate: step 4/4.</text>
</comment>
<keyword evidence="15" id="KW-1185">Reference proteome</keyword>
<accession>A0A1I3Y988</accession>
<reference evidence="14 15" key="1">
    <citation type="submission" date="2016-10" db="EMBL/GenBank/DDBJ databases">
        <authorList>
            <person name="de Groot N.N."/>
        </authorList>
    </citation>
    <scope>NUCLEOTIDE SEQUENCE [LARGE SCALE GENOMIC DNA]</scope>
    <source>
        <strain evidence="14 15">NE2</strain>
    </source>
</reference>
<dbReference type="Gene3D" id="3.30.470.10">
    <property type="match status" value="1"/>
</dbReference>
<evidence type="ECO:0000256" key="11">
    <source>
        <dbReference type="ARBA" id="ARBA00048212"/>
    </source>
</evidence>
<comment type="similarity">
    <text evidence="6">Belongs to the class-IV pyridoxal-phosphate-dependent aminotransferase family.</text>
</comment>
<dbReference type="InterPro" id="IPR043132">
    <property type="entry name" value="BCAT-like_C"/>
</dbReference>
<evidence type="ECO:0000256" key="9">
    <source>
        <dbReference type="ARBA" id="ARBA00022898"/>
    </source>
</evidence>
<evidence type="ECO:0000256" key="8">
    <source>
        <dbReference type="ARBA" id="ARBA00014472"/>
    </source>
</evidence>
<comment type="catalytic activity">
    <reaction evidence="11">
        <text>L-valine + 2-oxoglutarate = 3-methyl-2-oxobutanoate + L-glutamate</text>
        <dbReference type="Rhea" id="RHEA:24813"/>
        <dbReference type="ChEBI" id="CHEBI:11851"/>
        <dbReference type="ChEBI" id="CHEBI:16810"/>
        <dbReference type="ChEBI" id="CHEBI:29985"/>
        <dbReference type="ChEBI" id="CHEBI:57762"/>
        <dbReference type="EC" id="2.6.1.42"/>
    </reaction>
</comment>
<evidence type="ECO:0000256" key="3">
    <source>
        <dbReference type="ARBA" id="ARBA00004824"/>
    </source>
</evidence>
<comment type="pathway">
    <text evidence="3">Amino-acid biosynthesis; L-isoleucine biosynthesis; L-isoleucine from 2-oxobutanoate: step 4/4.</text>
</comment>
<dbReference type="SUPFAM" id="SSF56752">
    <property type="entry name" value="D-aminoacid aminotransferase-like PLP-dependent enzymes"/>
    <property type="match status" value="1"/>
</dbReference>
<gene>
    <name evidence="14" type="ORF">SAMN05444581_105100</name>
</gene>
<comment type="cofactor">
    <cofactor evidence="1">
        <name>pyridoxal 5'-phosphate</name>
        <dbReference type="ChEBI" id="CHEBI:597326"/>
    </cofactor>
</comment>
<keyword evidence="9" id="KW-0663">Pyridoxal phosphate</keyword>
<evidence type="ECO:0000256" key="13">
    <source>
        <dbReference type="ARBA" id="ARBA00049229"/>
    </source>
</evidence>
<comment type="catalytic activity">
    <reaction evidence="13">
        <text>L-leucine + 2-oxoglutarate = 4-methyl-2-oxopentanoate + L-glutamate</text>
        <dbReference type="Rhea" id="RHEA:18321"/>
        <dbReference type="ChEBI" id="CHEBI:16810"/>
        <dbReference type="ChEBI" id="CHEBI:17865"/>
        <dbReference type="ChEBI" id="CHEBI:29985"/>
        <dbReference type="ChEBI" id="CHEBI:57427"/>
        <dbReference type="EC" id="2.6.1.42"/>
    </reaction>
</comment>
<evidence type="ECO:0000256" key="4">
    <source>
        <dbReference type="ARBA" id="ARBA00004931"/>
    </source>
</evidence>
<evidence type="ECO:0000313" key="15">
    <source>
        <dbReference type="Proteomes" id="UP000198755"/>
    </source>
</evidence>
<dbReference type="GO" id="GO:0009082">
    <property type="term" value="P:branched-chain amino acid biosynthetic process"/>
    <property type="evidence" value="ECO:0007669"/>
    <property type="project" value="UniProtKB-KW"/>
</dbReference>
<dbReference type="FunFam" id="3.20.10.10:FF:000002">
    <property type="entry name" value="D-alanine aminotransferase"/>
    <property type="match status" value="1"/>
</dbReference>
<dbReference type="AlphaFoldDB" id="A0A1I3Y988"/>
<evidence type="ECO:0000256" key="7">
    <source>
        <dbReference type="ARBA" id="ARBA00013053"/>
    </source>
</evidence>
<dbReference type="Pfam" id="PF01063">
    <property type="entry name" value="Aminotran_4"/>
    <property type="match status" value="1"/>
</dbReference>
<dbReference type="InterPro" id="IPR001544">
    <property type="entry name" value="Aminotrans_IV"/>
</dbReference>
<dbReference type="Proteomes" id="UP000198755">
    <property type="component" value="Unassembled WGS sequence"/>
</dbReference>
<dbReference type="PANTHER" id="PTHR42743:SF11">
    <property type="entry name" value="AMINODEOXYCHORISMATE LYASE"/>
    <property type="match status" value="1"/>
</dbReference>
<dbReference type="CDD" id="cd01558">
    <property type="entry name" value="D-AAT_like"/>
    <property type="match status" value="1"/>
</dbReference>
<name>A0A1I3Y988_9HYPH</name>
<dbReference type="EMBL" id="FOSN01000005">
    <property type="protein sequence ID" value="SFK28375.1"/>
    <property type="molecule type" value="Genomic_DNA"/>
</dbReference>
<dbReference type="RefSeq" id="WP_091680563.1">
    <property type="nucleotide sequence ID" value="NZ_FOSN01000005.1"/>
</dbReference>
<comment type="pathway">
    <text evidence="4">Amino-acid biosynthesis; L-valine biosynthesis; L-valine from pyruvate: step 4/4.</text>
</comment>
<dbReference type="PANTHER" id="PTHR42743">
    <property type="entry name" value="AMINO-ACID AMINOTRANSFERASE"/>
    <property type="match status" value="1"/>
</dbReference>
<proteinExistence type="inferred from homology"/>
<evidence type="ECO:0000256" key="12">
    <source>
        <dbReference type="ARBA" id="ARBA00048798"/>
    </source>
</evidence>
<evidence type="ECO:0000256" key="2">
    <source>
        <dbReference type="ARBA" id="ARBA00003109"/>
    </source>
</evidence>
<dbReference type="GO" id="GO:0004084">
    <property type="term" value="F:branched-chain-amino-acid transaminase activity"/>
    <property type="evidence" value="ECO:0007669"/>
    <property type="project" value="UniProtKB-EC"/>
</dbReference>
<keyword evidence="10" id="KW-0028">Amino-acid biosynthesis</keyword>
<evidence type="ECO:0000256" key="1">
    <source>
        <dbReference type="ARBA" id="ARBA00001933"/>
    </source>
</evidence>
<comment type="catalytic activity">
    <reaction evidence="12">
        <text>L-isoleucine + 2-oxoglutarate = (S)-3-methyl-2-oxopentanoate + L-glutamate</text>
        <dbReference type="Rhea" id="RHEA:24801"/>
        <dbReference type="ChEBI" id="CHEBI:16810"/>
        <dbReference type="ChEBI" id="CHEBI:29985"/>
        <dbReference type="ChEBI" id="CHEBI:35146"/>
        <dbReference type="ChEBI" id="CHEBI:58045"/>
        <dbReference type="EC" id="2.6.1.42"/>
    </reaction>
</comment>
<evidence type="ECO:0000256" key="5">
    <source>
        <dbReference type="ARBA" id="ARBA00005072"/>
    </source>
</evidence>
<keyword evidence="10" id="KW-0100">Branched-chain amino acid biosynthesis</keyword>
<evidence type="ECO:0000256" key="6">
    <source>
        <dbReference type="ARBA" id="ARBA00009320"/>
    </source>
</evidence>
<dbReference type="EC" id="2.6.1.42" evidence="7"/>
<dbReference type="Gene3D" id="3.20.10.10">
    <property type="entry name" value="D-amino Acid Aminotransferase, subunit A, domain 2"/>
    <property type="match status" value="1"/>
</dbReference>